<dbReference type="Gene3D" id="3.40.50.150">
    <property type="entry name" value="Vaccinia Virus protein VP39"/>
    <property type="match status" value="1"/>
</dbReference>
<dbReference type="InterPro" id="IPR029063">
    <property type="entry name" value="SAM-dependent_MTases_sf"/>
</dbReference>
<accession>A0A7K1Y5V4</accession>
<proteinExistence type="inferred from homology"/>
<dbReference type="PIRSF" id="PIRSF000398">
    <property type="entry name" value="M_m6A_EcoRV"/>
    <property type="match status" value="1"/>
</dbReference>
<dbReference type="EMBL" id="WVHT01000001">
    <property type="protein sequence ID" value="MXV49964.1"/>
    <property type="molecule type" value="Genomic_DNA"/>
</dbReference>
<dbReference type="GO" id="GO:0009307">
    <property type="term" value="P:DNA restriction-modification system"/>
    <property type="evidence" value="ECO:0007669"/>
    <property type="project" value="InterPro"/>
</dbReference>
<dbReference type="Pfam" id="PF02086">
    <property type="entry name" value="MethyltransfD12"/>
    <property type="match status" value="1"/>
</dbReference>
<evidence type="ECO:0000313" key="8">
    <source>
        <dbReference type="Proteomes" id="UP000466586"/>
    </source>
</evidence>
<keyword evidence="8" id="KW-1185">Reference proteome</keyword>
<dbReference type="PRINTS" id="PR00505">
    <property type="entry name" value="D12N6MTFRASE"/>
</dbReference>
<evidence type="ECO:0000256" key="5">
    <source>
        <dbReference type="ARBA" id="ARBA00022691"/>
    </source>
</evidence>
<dbReference type="InterPro" id="IPR012263">
    <property type="entry name" value="M_m6A_EcoRV"/>
</dbReference>
<dbReference type="InterPro" id="IPR023095">
    <property type="entry name" value="Ade_MeTrfase_dom_2"/>
</dbReference>
<evidence type="ECO:0000256" key="2">
    <source>
        <dbReference type="ARBA" id="ARBA00011900"/>
    </source>
</evidence>
<dbReference type="PROSITE" id="PS00092">
    <property type="entry name" value="N6_MTASE"/>
    <property type="match status" value="1"/>
</dbReference>
<reference evidence="7 8" key="1">
    <citation type="submission" date="2019-11" db="EMBL/GenBank/DDBJ databases">
        <title>Pedobacter sp. HMF7647 Genome sequencing and assembly.</title>
        <authorList>
            <person name="Kang H."/>
            <person name="Kim H."/>
            <person name="Joh K."/>
        </authorList>
    </citation>
    <scope>NUCLEOTIDE SEQUENCE [LARGE SCALE GENOMIC DNA]</scope>
    <source>
        <strain evidence="7 8">HMF7647</strain>
    </source>
</reference>
<dbReference type="InterPro" id="IPR012327">
    <property type="entry name" value="MeTrfase_D12"/>
</dbReference>
<dbReference type="GO" id="GO:0043565">
    <property type="term" value="F:sequence-specific DNA binding"/>
    <property type="evidence" value="ECO:0007669"/>
    <property type="project" value="TreeGrafter"/>
</dbReference>
<keyword evidence="4" id="KW-0808">Transferase</keyword>
<dbReference type="GO" id="GO:1904047">
    <property type="term" value="F:S-adenosyl-L-methionine binding"/>
    <property type="evidence" value="ECO:0007669"/>
    <property type="project" value="TreeGrafter"/>
</dbReference>
<protein>
    <recommendedName>
        <fullName evidence="2">site-specific DNA-methyltransferase (adenine-specific)</fullName>
        <ecNumber evidence="2">2.1.1.72</ecNumber>
    </recommendedName>
</protein>
<comment type="similarity">
    <text evidence="1">Belongs to the N(4)/N(6)-methyltransferase family.</text>
</comment>
<keyword evidence="3 7" id="KW-0489">Methyltransferase</keyword>
<dbReference type="Gene3D" id="1.10.1020.10">
    <property type="entry name" value="Adenine-specific Methyltransferase, Domain 2"/>
    <property type="match status" value="1"/>
</dbReference>
<evidence type="ECO:0000256" key="6">
    <source>
        <dbReference type="ARBA" id="ARBA00047942"/>
    </source>
</evidence>
<comment type="caution">
    <text evidence="7">The sequence shown here is derived from an EMBL/GenBank/DDBJ whole genome shotgun (WGS) entry which is preliminary data.</text>
</comment>
<evidence type="ECO:0000256" key="4">
    <source>
        <dbReference type="ARBA" id="ARBA00022679"/>
    </source>
</evidence>
<sequence length="298" mass="34273">MGQSRTPLRYPGGKQKLSPFIFELLKENDLVGGHYVEPYAGGAGAAMDLLLSGKVDSVHLNDSSFAVYAFWRSILNRTEEFCRQIRSASLTVEEWQKHKYIIKNHNEFDEFEVGFSTFYLNRCNRSGVLTAGLIGGNDQSGKWKMDARFSRNDLIKRVEAIAINATSISLSNLDTEVYLRDYGNQMPANTLIYFDPPYYEKASGLYLDFYKKQDHSRLSDVIQQRVNQKWVLSYDGAEEIISLYNQRRLFLYDLQYNASTVYKGKEVFIFCDDLRLPASSCLSYIDRGLRNIEIEMPV</sequence>
<evidence type="ECO:0000313" key="7">
    <source>
        <dbReference type="EMBL" id="MXV49964.1"/>
    </source>
</evidence>
<dbReference type="PANTHER" id="PTHR30481:SF2">
    <property type="entry name" value="SITE-SPECIFIC DNA-METHYLTRANSFERASE (ADENINE-SPECIFIC)"/>
    <property type="match status" value="1"/>
</dbReference>
<keyword evidence="5" id="KW-0949">S-adenosyl-L-methionine</keyword>
<dbReference type="SUPFAM" id="SSF53335">
    <property type="entry name" value="S-adenosyl-L-methionine-dependent methyltransferases"/>
    <property type="match status" value="1"/>
</dbReference>
<evidence type="ECO:0000256" key="3">
    <source>
        <dbReference type="ARBA" id="ARBA00022603"/>
    </source>
</evidence>
<dbReference type="InterPro" id="IPR002052">
    <property type="entry name" value="DNA_methylase_N6_adenine_CS"/>
</dbReference>
<dbReference type="RefSeq" id="WP_160843125.1">
    <property type="nucleotide sequence ID" value="NZ_WVHT01000001.1"/>
</dbReference>
<name>A0A7K1Y5V4_9SPHI</name>
<dbReference type="AlphaFoldDB" id="A0A7K1Y5V4"/>
<comment type="catalytic activity">
    <reaction evidence="6">
        <text>a 2'-deoxyadenosine in DNA + S-adenosyl-L-methionine = an N(6)-methyl-2'-deoxyadenosine in DNA + S-adenosyl-L-homocysteine + H(+)</text>
        <dbReference type="Rhea" id="RHEA:15197"/>
        <dbReference type="Rhea" id="RHEA-COMP:12418"/>
        <dbReference type="Rhea" id="RHEA-COMP:12419"/>
        <dbReference type="ChEBI" id="CHEBI:15378"/>
        <dbReference type="ChEBI" id="CHEBI:57856"/>
        <dbReference type="ChEBI" id="CHEBI:59789"/>
        <dbReference type="ChEBI" id="CHEBI:90615"/>
        <dbReference type="ChEBI" id="CHEBI:90616"/>
        <dbReference type="EC" id="2.1.1.72"/>
    </reaction>
</comment>
<dbReference type="GO" id="GO:0006298">
    <property type="term" value="P:mismatch repair"/>
    <property type="evidence" value="ECO:0007669"/>
    <property type="project" value="TreeGrafter"/>
</dbReference>
<dbReference type="GO" id="GO:0009007">
    <property type="term" value="F:site-specific DNA-methyltransferase (adenine-specific) activity"/>
    <property type="evidence" value="ECO:0007669"/>
    <property type="project" value="UniProtKB-EC"/>
</dbReference>
<dbReference type="EC" id="2.1.1.72" evidence="2"/>
<dbReference type="Proteomes" id="UP000466586">
    <property type="component" value="Unassembled WGS sequence"/>
</dbReference>
<dbReference type="GO" id="GO:0032259">
    <property type="term" value="P:methylation"/>
    <property type="evidence" value="ECO:0007669"/>
    <property type="project" value="UniProtKB-KW"/>
</dbReference>
<evidence type="ECO:0000256" key="1">
    <source>
        <dbReference type="ARBA" id="ARBA00006594"/>
    </source>
</evidence>
<gene>
    <name evidence="7" type="ORF">GS399_03195</name>
</gene>
<dbReference type="PANTHER" id="PTHR30481">
    <property type="entry name" value="DNA ADENINE METHYLASE"/>
    <property type="match status" value="1"/>
</dbReference>
<organism evidence="7 8">
    <name type="scientific">Hufsiella arboris</name>
    <dbReference type="NCBI Taxonomy" id="2695275"/>
    <lineage>
        <taxon>Bacteria</taxon>
        <taxon>Pseudomonadati</taxon>
        <taxon>Bacteroidota</taxon>
        <taxon>Sphingobacteriia</taxon>
        <taxon>Sphingobacteriales</taxon>
        <taxon>Sphingobacteriaceae</taxon>
        <taxon>Hufsiella</taxon>
    </lineage>
</organism>